<reference evidence="2 3" key="1">
    <citation type="journal article" date="2015" name="Stand. Genomic Sci.">
        <title>Genomic Encyclopedia of Bacterial and Archaeal Type Strains, Phase III: the genomes of soil and plant-associated and newly described type strains.</title>
        <authorList>
            <person name="Whitman W.B."/>
            <person name="Woyke T."/>
            <person name="Klenk H.P."/>
            <person name="Zhou Y."/>
            <person name="Lilburn T.G."/>
            <person name="Beck B.J."/>
            <person name="De Vos P."/>
            <person name="Vandamme P."/>
            <person name="Eisen J.A."/>
            <person name="Garrity G."/>
            <person name="Hugenholtz P."/>
            <person name="Kyrpides N.C."/>
        </authorList>
    </citation>
    <scope>NUCLEOTIDE SEQUENCE [LARGE SCALE GENOMIC DNA]</scope>
    <source>
        <strain evidence="2 3">ASC-9842</strain>
    </source>
</reference>
<feature type="transmembrane region" description="Helical" evidence="1">
    <location>
        <begin position="32"/>
        <end position="47"/>
    </location>
</feature>
<keyword evidence="1" id="KW-1133">Transmembrane helix</keyword>
<keyword evidence="1" id="KW-0472">Membrane</keyword>
<keyword evidence="1" id="KW-0812">Transmembrane</keyword>
<evidence type="ECO:0000313" key="2">
    <source>
        <dbReference type="EMBL" id="RZT42185.1"/>
    </source>
</evidence>
<gene>
    <name evidence="2" type="ORF">EV147_1208</name>
</gene>
<sequence length="91" mass="9917">MDWLDALQWPAMAVTVLATWLVGSSAAGRRKAGFWLFLFSNALWVGWGLHTSAWALVVLQFALAALNLRGQAKAEREQKDRDHTAGAAPGP</sequence>
<dbReference type="Proteomes" id="UP000291078">
    <property type="component" value="Unassembled WGS sequence"/>
</dbReference>
<dbReference type="RefSeq" id="WP_130390173.1">
    <property type="nucleotide sequence ID" value="NZ_SGXM01000001.1"/>
</dbReference>
<evidence type="ECO:0000256" key="1">
    <source>
        <dbReference type="SAM" id="Phobius"/>
    </source>
</evidence>
<feature type="transmembrane region" description="Helical" evidence="1">
    <location>
        <begin position="6"/>
        <end position="23"/>
    </location>
</feature>
<name>A0A4Q7S760_9BURK</name>
<evidence type="ECO:0008006" key="4">
    <source>
        <dbReference type="Google" id="ProtNLM"/>
    </source>
</evidence>
<organism evidence="2 3">
    <name type="scientific">Cupriavidus agavae</name>
    <dbReference type="NCBI Taxonomy" id="1001822"/>
    <lineage>
        <taxon>Bacteria</taxon>
        <taxon>Pseudomonadati</taxon>
        <taxon>Pseudomonadota</taxon>
        <taxon>Betaproteobacteria</taxon>
        <taxon>Burkholderiales</taxon>
        <taxon>Burkholderiaceae</taxon>
        <taxon>Cupriavidus</taxon>
    </lineage>
</organism>
<dbReference type="OrthoDB" id="8549575at2"/>
<evidence type="ECO:0000313" key="3">
    <source>
        <dbReference type="Proteomes" id="UP000291078"/>
    </source>
</evidence>
<accession>A0A4Q7S760</accession>
<comment type="caution">
    <text evidence="2">The sequence shown here is derived from an EMBL/GenBank/DDBJ whole genome shotgun (WGS) entry which is preliminary data.</text>
</comment>
<proteinExistence type="predicted"/>
<dbReference type="AlphaFoldDB" id="A0A4Q7S760"/>
<protein>
    <recommendedName>
        <fullName evidence="4">Amino acid transporter</fullName>
    </recommendedName>
</protein>
<dbReference type="EMBL" id="SGXM01000001">
    <property type="protein sequence ID" value="RZT42185.1"/>
    <property type="molecule type" value="Genomic_DNA"/>
</dbReference>
<keyword evidence="3" id="KW-1185">Reference proteome</keyword>